<dbReference type="Pfam" id="PF08808">
    <property type="entry name" value="RES"/>
    <property type="match status" value="1"/>
</dbReference>
<feature type="domain" description="RES" evidence="1">
    <location>
        <begin position="30"/>
        <end position="170"/>
    </location>
</feature>
<dbReference type="EMBL" id="AZHX01002427">
    <property type="protein sequence ID" value="ETW94687.1"/>
    <property type="molecule type" value="Genomic_DNA"/>
</dbReference>
<dbReference type="InterPro" id="IPR014914">
    <property type="entry name" value="RES_dom"/>
</dbReference>
<dbReference type="HOGENOM" id="CLU_1494189_0_0_7"/>
<dbReference type="Proteomes" id="UP000019140">
    <property type="component" value="Unassembled WGS sequence"/>
</dbReference>
<evidence type="ECO:0000313" key="3">
    <source>
        <dbReference type="Proteomes" id="UP000019140"/>
    </source>
</evidence>
<accession>W4L9I5</accession>
<reference evidence="2 3" key="1">
    <citation type="journal article" date="2014" name="Nature">
        <title>An environmental bacterial taxon with a large and distinct metabolic repertoire.</title>
        <authorList>
            <person name="Wilson M.C."/>
            <person name="Mori T."/>
            <person name="Ruckert C."/>
            <person name="Uria A.R."/>
            <person name="Helf M.J."/>
            <person name="Takada K."/>
            <person name="Gernert C."/>
            <person name="Steffens U.A."/>
            <person name="Heycke N."/>
            <person name="Schmitt S."/>
            <person name="Rinke C."/>
            <person name="Helfrich E.J."/>
            <person name="Brachmann A.O."/>
            <person name="Gurgui C."/>
            <person name="Wakimoto T."/>
            <person name="Kracht M."/>
            <person name="Crusemann M."/>
            <person name="Hentschel U."/>
            <person name="Abe I."/>
            <person name="Matsunaga S."/>
            <person name="Kalinowski J."/>
            <person name="Takeyama H."/>
            <person name="Piel J."/>
        </authorList>
    </citation>
    <scope>NUCLEOTIDE SEQUENCE [LARGE SCALE GENOMIC DNA]</scope>
    <source>
        <strain evidence="3">TSY2</strain>
    </source>
</reference>
<proteinExistence type="predicted"/>
<keyword evidence="3" id="KW-1185">Reference proteome</keyword>
<name>W4L9I5_9BACT</name>
<sequence>MALQTAIQPWSGYAVRHIPDVPGLQADIYDFRFCGRSHENRWNIAGEPTLYLARDKNVALAEYARHFRVDRTPGLAAQTHQRNVYRFQVELNFTLDLCRPDVWTELFLTDAPGCFTDKSVARAVAQFIRNTTPVQAMFVPSMAFLDDLTQWCLALFLEKLPSDPYAFLPAVTEDGSFRVS</sequence>
<protein>
    <recommendedName>
        <fullName evidence="1">RES domain-containing protein</fullName>
    </recommendedName>
</protein>
<dbReference type="AlphaFoldDB" id="W4L9I5"/>
<comment type="caution">
    <text evidence="2">The sequence shown here is derived from an EMBL/GenBank/DDBJ whole genome shotgun (WGS) entry which is preliminary data.</text>
</comment>
<evidence type="ECO:0000313" key="2">
    <source>
        <dbReference type="EMBL" id="ETW94687.1"/>
    </source>
</evidence>
<organism evidence="2 3">
    <name type="scientific">Candidatus Entotheonella gemina</name>
    <dbReference type="NCBI Taxonomy" id="1429439"/>
    <lineage>
        <taxon>Bacteria</taxon>
        <taxon>Pseudomonadati</taxon>
        <taxon>Nitrospinota/Tectimicrobiota group</taxon>
        <taxon>Candidatus Tectimicrobiota</taxon>
        <taxon>Candidatus Entotheonellia</taxon>
        <taxon>Candidatus Entotheonellales</taxon>
        <taxon>Candidatus Entotheonellaceae</taxon>
        <taxon>Candidatus Entotheonella</taxon>
    </lineage>
</organism>
<dbReference type="SMART" id="SM00953">
    <property type="entry name" value="RES"/>
    <property type="match status" value="1"/>
</dbReference>
<gene>
    <name evidence="2" type="ORF">ETSY2_49380</name>
</gene>
<evidence type="ECO:0000259" key="1">
    <source>
        <dbReference type="SMART" id="SM00953"/>
    </source>
</evidence>